<evidence type="ECO:0000256" key="8">
    <source>
        <dbReference type="RuleBase" id="RU361145"/>
    </source>
</evidence>
<accession>A0A4Y1XUK3</accession>
<accession>A0A3D2BFB3</accession>
<keyword evidence="2 8" id="KW-0409">Iron storage</keyword>
<keyword evidence="10" id="KW-1185">Reference proteome</keyword>
<dbReference type="GO" id="GO:0006826">
    <property type="term" value="P:iron ion transport"/>
    <property type="evidence" value="ECO:0007669"/>
    <property type="project" value="InterPro"/>
</dbReference>
<dbReference type="Proteomes" id="UP000318946">
    <property type="component" value="Chromosome"/>
</dbReference>
<feature type="binding site" evidence="7">
    <location>
        <position position="50"/>
    </location>
    <ligand>
        <name>Fe cation</name>
        <dbReference type="ChEBI" id="CHEBI:24875"/>
        <label>1</label>
    </ligand>
</feature>
<evidence type="ECO:0000256" key="3">
    <source>
        <dbReference type="ARBA" id="ARBA00022723"/>
    </source>
</evidence>
<comment type="catalytic activity">
    <reaction evidence="8">
        <text>4 Fe(2+) + O2 + 6 H2O = 4 iron(III) oxide-hydroxide + 12 H(+)</text>
        <dbReference type="Rhea" id="RHEA:11972"/>
        <dbReference type="ChEBI" id="CHEBI:15377"/>
        <dbReference type="ChEBI" id="CHEBI:15378"/>
        <dbReference type="ChEBI" id="CHEBI:15379"/>
        <dbReference type="ChEBI" id="CHEBI:29033"/>
        <dbReference type="ChEBI" id="CHEBI:78619"/>
        <dbReference type="EC" id="1.16.3.2"/>
    </reaction>
</comment>
<dbReference type="FunFam" id="1.20.1260.10:FF:000001">
    <property type="entry name" value="Non-heme ferritin"/>
    <property type="match status" value="1"/>
</dbReference>
<dbReference type="RefSeq" id="WP_019131566.1">
    <property type="nucleotide sequence ID" value="NZ_AP019735.1"/>
</dbReference>
<protein>
    <recommendedName>
        <fullName evidence="8">Ferritin</fullName>
        <ecNumber evidence="8">1.16.3.2</ecNumber>
    </recommendedName>
</protein>
<keyword evidence="4" id="KW-0560">Oxidoreductase</keyword>
<gene>
    <name evidence="9" type="ORF">A5CBH24_07830</name>
</gene>
<evidence type="ECO:0000256" key="7">
    <source>
        <dbReference type="PIRSR" id="PIRSR601519-1"/>
    </source>
</evidence>
<evidence type="ECO:0000313" key="10">
    <source>
        <dbReference type="Proteomes" id="UP000318946"/>
    </source>
</evidence>
<dbReference type="InterPro" id="IPR008331">
    <property type="entry name" value="Ferritin_DPS_dom"/>
</dbReference>
<keyword evidence="8" id="KW-0963">Cytoplasm</keyword>
<comment type="subcellular location">
    <subcellularLocation>
        <location evidence="8">Cytoplasm</location>
    </subcellularLocation>
</comment>
<dbReference type="GO" id="GO:0008198">
    <property type="term" value="F:ferrous iron binding"/>
    <property type="evidence" value="ECO:0007669"/>
    <property type="project" value="TreeGrafter"/>
</dbReference>
<dbReference type="SUPFAM" id="SSF47240">
    <property type="entry name" value="Ferritin-like"/>
    <property type="match status" value="1"/>
</dbReference>
<dbReference type="GO" id="GO:0006879">
    <property type="term" value="P:intracellular iron ion homeostasis"/>
    <property type="evidence" value="ECO:0007669"/>
    <property type="project" value="UniProtKB-KW"/>
</dbReference>
<proteinExistence type="inferred from homology"/>
<dbReference type="GO" id="GO:0004322">
    <property type="term" value="F:ferroxidase activity"/>
    <property type="evidence" value="ECO:0007669"/>
    <property type="project" value="TreeGrafter"/>
</dbReference>
<dbReference type="PANTHER" id="PTHR11431:SF127">
    <property type="entry name" value="BACTERIAL NON-HEME FERRITIN"/>
    <property type="match status" value="1"/>
</dbReference>
<dbReference type="GeneID" id="78341499"/>
<comment type="function">
    <text evidence="8">Iron-storage protein.</text>
</comment>
<dbReference type="KEGG" id="acou:A5CBH24_07830"/>
<comment type="similarity">
    <text evidence="1 8">Belongs to the ferritin family. Prokaryotic subfamily.</text>
</comment>
<dbReference type="GO" id="GO:0042802">
    <property type="term" value="F:identical protein binding"/>
    <property type="evidence" value="ECO:0007669"/>
    <property type="project" value="UniProtKB-ARBA"/>
</dbReference>
<organism evidence="9 10">
    <name type="scientific">Alistipes communis</name>
    <dbReference type="NCBI Taxonomy" id="2585118"/>
    <lineage>
        <taxon>Bacteria</taxon>
        <taxon>Pseudomonadati</taxon>
        <taxon>Bacteroidota</taxon>
        <taxon>Bacteroidia</taxon>
        <taxon>Bacteroidales</taxon>
        <taxon>Rikenellaceae</taxon>
        <taxon>Alistipes</taxon>
    </lineage>
</organism>
<dbReference type="InterPro" id="IPR009040">
    <property type="entry name" value="Ferritin-like_diiron"/>
</dbReference>
<dbReference type="EC" id="1.16.3.2" evidence="8"/>
<keyword evidence="3 7" id="KW-0479">Metal-binding</keyword>
<feature type="binding site" evidence="7">
    <location>
        <position position="94"/>
    </location>
    <ligand>
        <name>Fe cation</name>
        <dbReference type="ChEBI" id="CHEBI:24875"/>
        <label>1</label>
    </ligand>
</feature>
<feature type="binding site" evidence="7">
    <location>
        <position position="127"/>
    </location>
    <ligand>
        <name>Fe cation</name>
        <dbReference type="ChEBI" id="CHEBI:24875"/>
        <label>1</label>
    </ligand>
</feature>
<evidence type="ECO:0000256" key="5">
    <source>
        <dbReference type="ARBA" id="ARBA00023004"/>
    </source>
</evidence>
<feature type="binding site" evidence="7">
    <location>
        <position position="53"/>
    </location>
    <ligand>
        <name>Fe cation</name>
        <dbReference type="ChEBI" id="CHEBI:24875"/>
        <label>1</label>
    </ligand>
</feature>
<dbReference type="EMBL" id="AP019735">
    <property type="protein sequence ID" value="BBL03470.1"/>
    <property type="molecule type" value="Genomic_DNA"/>
</dbReference>
<dbReference type="InterPro" id="IPR001519">
    <property type="entry name" value="Ferritin"/>
</dbReference>
<evidence type="ECO:0000313" key="9">
    <source>
        <dbReference type="EMBL" id="BBL03470.1"/>
    </source>
</evidence>
<dbReference type="InterPro" id="IPR041719">
    <property type="entry name" value="Ferritin_prok"/>
</dbReference>
<keyword evidence="5 7" id="KW-0408">Iron</keyword>
<evidence type="ECO:0000256" key="1">
    <source>
        <dbReference type="ARBA" id="ARBA00006950"/>
    </source>
</evidence>
<dbReference type="GO" id="GO:0005829">
    <property type="term" value="C:cytosol"/>
    <property type="evidence" value="ECO:0007669"/>
    <property type="project" value="TreeGrafter"/>
</dbReference>
<dbReference type="AlphaFoldDB" id="A0A3D2BFB3"/>
<evidence type="ECO:0000256" key="4">
    <source>
        <dbReference type="ARBA" id="ARBA00023002"/>
    </source>
</evidence>
<dbReference type="PROSITE" id="PS50905">
    <property type="entry name" value="FERRITIN_LIKE"/>
    <property type="match status" value="1"/>
</dbReference>
<dbReference type="CDD" id="cd01055">
    <property type="entry name" value="Nonheme_Ferritin"/>
    <property type="match status" value="1"/>
</dbReference>
<feature type="binding site" evidence="7">
    <location>
        <position position="17"/>
    </location>
    <ligand>
        <name>Fe cation</name>
        <dbReference type="ChEBI" id="CHEBI:24875"/>
        <label>1</label>
    </ligand>
</feature>
<dbReference type="STRING" id="1118061.GCA_000311925_02594"/>
<dbReference type="OrthoDB" id="9801481at2"/>
<comment type="function">
    <text evidence="6">May alleviate iron toxicity in the presence of oxygen.</text>
</comment>
<accession>A0A4Y1WQU6</accession>
<dbReference type="GO" id="GO:0008199">
    <property type="term" value="F:ferric iron binding"/>
    <property type="evidence" value="ECO:0007669"/>
    <property type="project" value="InterPro"/>
</dbReference>
<dbReference type="Pfam" id="PF00210">
    <property type="entry name" value="Ferritin"/>
    <property type="match status" value="1"/>
</dbReference>
<dbReference type="PANTHER" id="PTHR11431">
    <property type="entry name" value="FERRITIN"/>
    <property type="match status" value="1"/>
</dbReference>
<name>A0A3D2BFB3_9BACT</name>
<dbReference type="InterPro" id="IPR012347">
    <property type="entry name" value="Ferritin-like"/>
</dbReference>
<dbReference type="InterPro" id="IPR009078">
    <property type="entry name" value="Ferritin-like_SF"/>
</dbReference>
<evidence type="ECO:0000256" key="2">
    <source>
        <dbReference type="ARBA" id="ARBA00022434"/>
    </source>
</evidence>
<evidence type="ECO:0000256" key="6">
    <source>
        <dbReference type="ARBA" id="ARBA00054546"/>
    </source>
</evidence>
<sequence length="161" mass="17997">MISKKMQEAINAQINAELWSAYLYLSMSMDAADKGFKGSAHWFVHQFKEEQGHAEKLAGYLQSQNAKVVLAPIAAVQTEWPSVVAMFEDTLAHEQKVTAMIHDLCKLAAAEQDFATANMLQWFVNEQVEEEDTARGILEGFKAIEGEKVGVYMLDQKLGAR</sequence>
<dbReference type="Gene3D" id="1.20.1260.10">
    <property type="match status" value="1"/>
</dbReference>
<reference evidence="10" key="1">
    <citation type="submission" date="2019-06" db="EMBL/GenBank/DDBJ databases">
        <title>Alistipes onderdonkii subsp. vulgaris subsp. nov., Alistipes dispar sp. nov. and Alistipes communis sp. nov., isolated from human faeces, and creation of Alistipes onderdonkii subsp. onderdonkii subsp. nov.</title>
        <authorList>
            <person name="Sakamoto M."/>
            <person name="Ikeyama N."/>
            <person name="Ogata Y."/>
            <person name="Suda W."/>
            <person name="Iino T."/>
            <person name="Hattori M."/>
            <person name="Ohkuma M."/>
        </authorList>
    </citation>
    <scope>NUCLEOTIDE SEQUENCE [LARGE SCALE GENOMIC DNA]</scope>
    <source>
        <strain evidence="10">5CBH24</strain>
    </source>
</reference>